<dbReference type="HOGENOM" id="CLU_024818_3_0_1"/>
<sequence>MSELQKSFAKAKLAKLPAEVPMYSSMHIPEEHIEDDASSASSVSSTGTLMPSPTRNLFARRSAGQSMQALSWSDFFSQELFLPEEVDGLRIVHHAYLTPPSGSGPLFVMHHGAGSSGLSFATCAEELRRVLPEAGVLSLDARSHGRTVMSPVSRALNHEQPSMGAAAQSEADDQIELDLSLDTLSRDLVFVVQETQAKLRWETLPDVVLVGHSLGGAVITDVAKKGALGAKLLAYAVLDVVEGSAMDALQSMETYLSTRPSRFASLASGIEWHTRSRTIRNTTSAQASVPSLIYEESDPSDPARPWVWRTNLSATKPFWENWFIGLSRKFLDSRGGKLLLLAGTDRLDKELTIGQMQGKYQLQVFPEAGHFIQEDQPAKTAQVLADFYRRNDRSALVLPPKVGDLQAAAAMKKGAGAFHKS</sequence>
<dbReference type="EMBL" id="KB644410">
    <property type="protein sequence ID" value="EPS28103.1"/>
    <property type="molecule type" value="Genomic_DNA"/>
</dbReference>
<evidence type="ECO:0000256" key="3">
    <source>
        <dbReference type="ARBA" id="ARBA00022487"/>
    </source>
</evidence>
<dbReference type="Pfam" id="PF12697">
    <property type="entry name" value="Abhydrolase_6"/>
    <property type="match status" value="1"/>
</dbReference>
<dbReference type="InterPro" id="IPR016812">
    <property type="entry name" value="PPase_methylesterase_euk"/>
</dbReference>
<evidence type="ECO:0000256" key="4">
    <source>
        <dbReference type="ARBA" id="ARBA00022801"/>
    </source>
</evidence>
<dbReference type="PhylomeDB" id="S8AQ78"/>
<feature type="domain" description="AB hydrolase-1" evidence="9">
    <location>
        <begin position="107"/>
        <end position="382"/>
    </location>
</feature>
<accession>S8AQ78</accession>
<dbReference type="AlphaFoldDB" id="S8AQ78"/>
<dbReference type="InterPro" id="IPR000073">
    <property type="entry name" value="AB_hydrolase_1"/>
</dbReference>
<evidence type="ECO:0000259" key="9">
    <source>
        <dbReference type="Pfam" id="PF12697"/>
    </source>
</evidence>
<comment type="catalytic activity">
    <reaction evidence="6">
        <text>[phosphatase 2A protein]-C-terminal L-leucine methyl ester + H2O = [phosphatase 2A protein]-C-terminal L-leucine + methanol + H(+)</text>
        <dbReference type="Rhea" id="RHEA:48548"/>
        <dbReference type="Rhea" id="RHEA-COMP:12134"/>
        <dbReference type="Rhea" id="RHEA-COMP:12135"/>
        <dbReference type="ChEBI" id="CHEBI:15377"/>
        <dbReference type="ChEBI" id="CHEBI:15378"/>
        <dbReference type="ChEBI" id="CHEBI:17790"/>
        <dbReference type="ChEBI" id="CHEBI:90516"/>
        <dbReference type="ChEBI" id="CHEBI:90517"/>
        <dbReference type="EC" id="3.1.1.89"/>
    </reaction>
</comment>
<dbReference type="eggNOG" id="KOG2564">
    <property type="taxonomic scope" value="Eukaryota"/>
</dbReference>
<evidence type="ECO:0000313" key="11">
    <source>
        <dbReference type="Proteomes" id="UP000019376"/>
    </source>
</evidence>
<dbReference type="Proteomes" id="UP000019376">
    <property type="component" value="Unassembled WGS sequence"/>
</dbReference>
<dbReference type="SUPFAM" id="SSF53474">
    <property type="entry name" value="alpha/beta-Hydrolases"/>
    <property type="match status" value="1"/>
</dbReference>
<comment type="similarity">
    <text evidence="1 7">Belongs to the AB hydrolase superfamily.</text>
</comment>
<feature type="active site" evidence="8">
    <location>
        <position position="370"/>
    </location>
</feature>
<dbReference type="PANTHER" id="PTHR14189:SF0">
    <property type="entry name" value="PROTEIN PHOSPHATASE METHYLESTERASE 1"/>
    <property type="match status" value="1"/>
</dbReference>
<keyword evidence="4 7" id="KW-0378">Hydrolase</keyword>
<dbReference type="InterPro" id="IPR029058">
    <property type="entry name" value="AB_hydrolase_fold"/>
</dbReference>
<dbReference type="PANTHER" id="PTHR14189">
    <property type="entry name" value="PROTEIN PHOSPHATASE METHYLESTERASE-1 RELATED"/>
    <property type="match status" value="1"/>
</dbReference>
<gene>
    <name evidence="10" type="ORF">PDE_03049</name>
</gene>
<dbReference type="Gene3D" id="3.40.50.1820">
    <property type="entry name" value="alpha/beta hydrolase"/>
    <property type="match status" value="1"/>
</dbReference>
<evidence type="ECO:0000256" key="8">
    <source>
        <dbReference type="PIRSR" id="PIRSR022950-1"/>
    </source>
</evidence>
<dbReference type="STRING" id="933388.S8AQ78"/>
<name>S8AQ78_PENO1</name>
<evidence type="ECO:0000256" key="5">
    <source>
        <dbReference type="ARBA" id="ARBA00024741"/>
    </source>
</evidence>
<evidence type="ECO:0000256" key="2">
    <source>
        <dbReference type="ARBA" id="ARBA00020672"/>
    </source>
</evidence>
<dbReference type="PIRSF" id="PIRSF022950">
    <property type="entry name" value="PPase_methylesterase_euk"/>
    <property type="match status" value="1"/>
</dbReference>
<organism evidence="10 11">
    <name type="scientific">Penicillium oxalicum (strain 114-2 / CGMCC 5302)</name>
    <name type="common">Penicillium decumbens</name>
    <dbReference type="NCBI Taxonomy" id="933388"/>
    <lineage>
        <taxon>Eukaryota</taxon>
        <taxon>Fungi</taxon>
        <taxon>Dikarya</taxon>
        <taxon>Ascomycota</taxon>
        <taxon>Pezizomycotina</taxon>
        <taxon>Eurotiomycetes</taxon>
        <taxon>Eurotiomycetidae</taxon>
        <taxon>Eurotiales</taxon>
        <taxon>Aspergillaceae</taxon>
        <taxon>Penicillium</taxon>
    </lineage>
</organism>
<keyword evidence="11" id="KW-1185">Reference proteome</keyword>
<comment type="function">
    <text evidence="5">Demethylates proteins that have been reversibly carboxymethylated. Demethylates the phosphatase PP2A catalytic subunit.</text>
</comment>
<evidence type="ECO:0000256" key="7">
    <source>
        <dbReference type="PIRNR" id="PIRNR022950"/>
    </source>
</evidence>
<feature type="active site" evidence="8">
    <location>
        <position position="239"/>
    </location>
</feature>
<protein>
    <recommendedName>
        <fullName evidence="2 7">Protein phosphatase methylesterase 1</fullName>
        <shortName evidence="7">PME-1</shortName>
        <ecNumber evidence="7">3.1.1.-</ecNumber>
    </recommendedName>
</protein>
<evidence type="ECO:0000256" key="6">
    <source>
        <dbReference type="ARBA" id="ARBA00049203"/>
    </source>
</evidence>
<dbReference type="OrthoDB" id="194865at2759"/>
<dbReference type="GO" id="GO:0017000">
    <property type="term" value="P:antibiotic biosynthetic process"/>
    <property type="evidence" value="ECO:0007669"/>
    <property type="project" value="UniProtKB-ARBA"/>
</dbReference>
<dbReference type="EC" id="3.1.1.-" evidence="7"/>
<feature type="active site" evidence="8">
    <location>
        <position position="213"/>
    </location>
</feature>
<dbReference type="GO" id="GO:0051723">
    <property type="term" value="F:protein methylesterase activity"/>
    <property type="evidence" value="ECO:0007669"/>
    <property type="project" value="UniProtKB-EC"/>
</dbReference>
<keyword evidence="3 7" id="KW-0719">Serine esterase</keyword>
<dbReference type="GO" id="GO:0072330">
    <property type="term" value="P:monocarboxylic acid biosynthetic process"/>
    <property type="evidence" value="ECO:0007669"/>
    <property type="project" value="UniProtKB-ARBA"/>
</dbReference>
<evidence type="ECO:0000313" key="10">
    <source>
        <dbReference type="EMBL" id="EPS28103.1"/>
    </source>
</evidence>
<proteinExistence type="inferred from homology"/>
<evidence type="ECO:0000256" key="1">
    <source>
        <dbReference type="ARBA" id="ARBA00008645"/>
    </source>
</evidence>
<reference evidence="10 11" key="1">
    <citation type="journal article" date="2013" name="PLoS ONE">
        <title>Genomic and secretomic analyses reveal unique features of the lignocellulolytic enzyme system of Penicillium decumbens.</title>
        <authorList>
            <person name="Liu G."/>
            <person name="Zhang L."/>
            <person name="Wei X."/>
            <person name="Zou G."/>
            <person name="Qin Y."/>
            <person name="Ma L."/>
            <person name="Li J."/>
            <person name="Zheng H."/>
            <person name="Wang S."/>
            <person name="Wang C."/>
            <person name="Xun L."/>
            <person name="Zhao G.-P."/>
            <person name="Zhou Z."/>
            <person name="Qu Y."/>
        </authorList>
    </citation>
    <scope>NUCLEOTIDE SEQUENCE [LARGE SCALE GENOMIC DNA]</scope>
    <source>
        <strain evidence="11">114-2 / CGMCC 5302</strain>
    </source>
</reference>
<dbReference type="FunFam" id="3.40.50.1820:FF:000186">
    <property type="entry name" value="Protein phosphatase methylesterase 1"/>
    <property type="match status" value="1"/>
</dbReference>